<keyword evidence="1" id="KW-1133">Transmembrane helix</keyword>
<evidence type="ECO:0000313" key="3">
    <source>
        <dbReference type="Proteomes" id="UP001054945"/>
    </source>
</evidence>
<accession>A0AAV4RDV7</accession>
<evidence type="ECO:0000256" key="1">
    <source>
        <dbReference type="SAM" id="Phobius"/>
    </source>
</evidence>
<evidence type="ECO:0008006" key="4">
    <source>
        <dbReference type="Google" id="ProtNLM"/>
    </source>
</evidence>
<keyword evidence="3" id="KW-1185">Reference proteome</keyword>
<dbReference type="AlphaFoldDB" id="A0AAV4RDV7"/>
<feature type="transmembrane region" description="Helical" evidence="1">
    <location>
        <begin position="65"/>
        <end position="88"/>
    </location>
</feature>
<organism evidence="2 3">
    <name type="scientific">Caerostris extrusa</name>
    <name type="common">Bark spider</name>
    <name type="synonym">Caerostris bankana</name>
    <dbReference type="NCBI Taxonomy" id="172846"/>
    <lineage>
        <taxon>Eukaryota</taxon>
        <taxon>Metazoa</taxon>
        <taxon>Ecdysozoa</taxon>
        <taxon>Arthropoda</taxon>
        <taxon>Chelicerata</taxon>
        <taxon>Arachnida</taxon>
        <taxon>Araneae</taxon>
        <taxon>Araneomorphae</taxon>
        <taxon>Entelegynae</taxon>
        <taxon>Araneoidea</taxon>
        <taxon>Araneidae</taxon>
        <taxon>Caerostris</taxon>
    </lineage>
</organism>
<sequence length="167" mass="19581">MQKEEKVPFHFRLPFPMHSGDKERGGMDGCVITRKSQFTEKRKLPATARKRKQNQRLGTMSRARFVFLLSSIVGLHFICMNFSCLNVARLNNEHLQCRTLSLPVCVLWSSSFESNHPHVFLLLPLNISWRPSFRLFVRLRSLSEHERLKKRERRHVDSIGEQQCCST</sequence>
<dbReference type="EMBL" id="BPLR01007602">
    <property type="protein sequence ID" value="GIY18297.1"/>
    <property type="molecule type" value="Genomic_DNA"/>
</dbReference>
<evidence type="ECO:0000313" key="2">
    <source>
        <dbReference type="EMBL" id="GIY18297.1"/>
    </source>
</evidence>
<name>A0AAV4RDV7_CAEEX</name>
<keyword evidence="1" id="KW-0472">Membrane</keyword>
<keyword evidence="1" id="KW-0812">Transmembrane</keyword>
<protein>
    <recommendedName>
        <fullName evidence="4">Transmembrane protein</fullName>
    </recommendedName>
</protein>
<dbReference type="Proteomes" id="UP001054945">
    <property type="component" value="Unassembled WGS sequence"/>
</dbReference>
<gene>
    <name evidence="2" type="primary">AVEN_263748_1</name>
    <name evidence="2" type="ORF">CEXT_108101</name>
</gene>
<comment type="caution">
    <text evidence="2">The sequence shown here is derived from an EMBL/GenBank/DDBJ whole genome shotgun (WGS) entry which is preliminary data.</text>
</comment>
<reference evidence="2 3" key="1">
    <citation type="submission" date="2021-06" db="EMBL/GenBank/DDBJ databases">
        <title>Caerostris extrusa draft genome.</title>
        <authorList>
            <person name="Kono N."/>
            <person name="Arakawa K."/>
        </authorList>
    </citation>
    <scope>NUCLEOTIDE SEQUENCE [LARGE SCALE GENOMIC DNA]</scope>
</reference>
<proteinExistence type="predicted"/>